<dbReference type="Proteomes" id="UP000037460">
    <property type="component" value="Unassembled WGS sequence"/>
</dbReference>
<feature type="repeat" description="Solcar" evidence="8">
    <location>
        <begin position="20"/>
        <end position="105"/>
    </location>
</feature>
<evidence type="ECO:0000256" key="10">
    <source>
        <dbReference type="SAM" id="Phobius"/>
    </source>
</evidence>
<name>A0A0M0JZ88_9EUKA</name>
<evidence type="ECO:0000256" key="2">
    <source>
        <dbReference type="ARBA" id="ARBA00006375"/>
    </source>
</evidence>
<dbReference type="PROSITE" id="PS50920">
    <property type="entry name" value="SOLCAR"/>
    <property type="match status" value="2"/>
</dbReference>
<evidence type="ECO:0000256" key="8">
    <source>
        <dbReference type="PROSITE-ProRule" id="PRU00282"/>
    </source>
</evidence>
<evidence type="ECO:0000256" key="5">
    <source>
        <dbReference type="ARBA" id="ARBA00022737"/>
    </source>
</evidence>
<keyword evidence="7 8" id="KW-0472">Membrane</keyword>
<dbReference type="EMBL" id="JWZX01001970">
    <property type="protein sequence ID" value="KOO31642.1"/>
    <property type="molecule type" value="Genomic_DNA"/>
</dbReference>
<keyword evidence="6 10" id="KW-1133">Transmembrane helix</keyword>
<protein>
    <submittedName>
        <fullName evidence="11">Mitochondrial carrier</fullName>
    </submittedName>
</protein>
<evidence type="ECO:0000256" key="6">
    <source>
        <dbReference type="ARBA" id="ARBA00022989"/>
    </source>
</evidence>
<reference evidence="12" key="1">
    <citation type="journal article" date="2015" name="PLoS Genet.">
        <title>Genome Sequence and Transcriptome Analyses of Chrysochromulina tobin: Metabolic Tools for Enhanced Algal Fitness in the Prominent Order Prymnesiales (Haptophyceae).</title>
        <authorList>
            <person name="Hovde B.T."/>
            <person name="Deodato C.R."/>
            <person name="Hunsperger H.M."/>
            <person name="Ryken S.A."/>
            <person name="Yost W."/>
            <person name="Jha R.K."/>
            <person name="Patterson J."/>
            <person name="Monnat R.J. Jr."/>
            <person name="Barlow S.B."/>
            <person name="Starkenburg S.R."/>
            <person name="Cattolico R.A."/>
        </authorList>
    </citation>
    <scope>NUCLEOTIDE SEQUENCE</scope>
    <source>
        <strain evidence="12">CCMP291</strain>
    </source>
</reference>
<evidence type="ECO:0000313" key="11">
    <source>
        <dbReference type="EMBL" id="KOO31642.1"/>
    </source>
</evidence>
<dbReference type="InterPro" id="IPR023395">
    <property type="entry name" value="MCP_dom_sf"/>
</dbReference>
<comment type="caution">
    <text evidence="11">The sequence shown here is derived from an EMBL/GenBank/DDBJ whole genome shotgun (WGS) entry which is preliminary data.</text>
</comment>
<accession>A0A0M0JZ88</accession>
<keyword evidence="5" id="KW-0677">Repeat</keyword>
<keyword evidence="12" id="KW-1185">Reference proteome</keyword>
<dbReference type="SUPFAM" id="SSF103506">
    <property type="entry name" value="Mitochondrial carrier"/>
    <property type="match status" value="1"/>
</dbReference>
<evidence type="ECO:0000256" key="9">
    <source>
        <dbReference type="RuleBase" id="RU000488"/>
    </source>
</evidence>
<proteinExistence type="inferred from homology"/>
<dbReference type="GO" id="GO:0016020">
    <property type="term" value="C:membrane"/>
    <property type="evidence" value="ECO:0007669"/>
    <property type="project" value="UniProtKB-SubCell"/>
</dbReference>
<dbReference type="PANTHER" id="PTHR45667">
    <property type="entry name" value="S-ADENOSYLMETHIONINE MITOCHONDRIAL CARRIER PROTEIN"/>
    <property type="match status" value="1"/>
</dbReference>
<feature type="repeat" description="Solcar" evidence="8">
    <location>
        <begin position="123"/>
        <end position="205"/>
    </location>
</feature>
<evidence type="ECO:0000256" key="4">
    <source>
        <dbReference type="ARBA" id="ARBA00022692"/>
    </source>
</evidence>
<dbReference type="Pfam" id="PF00153">
    <property type="entry name" value="Mito_carr"/>
    <property type="match status" value="2"/>
</dbReference>
<keyword evidence="4 8" id="KW-0812">Transmembrane</keyword>
<evidence type="ECO:0000256" key="3">
    <source>
        <dbReference type="ARBA" id="ARBA00022448"/>
    </source>
</evidence>
<evidence type="ECO:0000313" key="12">
    <source>
        <dbReference type="Proteomes" id="UP000037460"/>
    </source>
</evidence>
<dbReference type="Gene3D" id="1.50.40.10">
    <property type="entry name" value="Mitochondrial carrier domain"/>
    <property type="match status" value="1"/>
</dbReference>
<dbReference type="InterPro" id="IPR018108">
    <property type="entry name" value="MCP_transmembrane"/>
</dbReference>
<sequence>MSSYETLKSKLLQSAPASVPAGALVFLASALSVVVSSAVRAPLDLIKVQMQSGAVSSAGGALSAAWGSGGIRGVGRLYKGAGLGLMRDVPFFGINLLVYEQLRAAALVRAQARVLSDGGRAELSTMDLIIIGAVAQGLAGWLTNPFDLLKTRVQSGVAANVGAAFRSVLLEGGPAALMRGAGMRVFWIAPQGCVYFPAYELTLRCLGR</sequence>
<comment type="subcellular location">
    <subcellularLocation>
        <location evidence="1">Membrane</location>
        <topology evidence="1">Multi-pass membrane protein</topology>
    </subcellularLocation>
</comment>
<organism evidence="11 12">
    <name type="scientific">Chrysochromulina tobinii</name>
    <dbReference type="NCBI Taxonomy" id="1460289"/>
    <lineage>
        <taxon>Eukaryota</taxon>
        <taxon>Haptista</taxon>
        <taxon>Haptophyta</taxon>
        <taxon>Prymnesiophyceae</taxon>
        <taxon>Prymnesiales</taxon>
        <taxon>Chrysochromulinaceae</taxon>
        <taxon>Chrysochromulina</taxon>
    </lineage>
</organism>
<feature type="transmembrane region" description="Helical" evidence="10">
    <location>
        <begin position="20"/>
        <end position="43"/>
    </location>
</feature>
<evidence type="ECO:0000256" key="1">
    <source>
        <dbReference type="ARBA" id="ARBA00004141"/>
    </source>
</evidence>
<evidence type="ECO:0000256" key="7">
    <source>
        <dbReference type="ARBA" id="ARBA00023136"/>
    </source>
</evidence>
<gene>
    <name evidence="11" type="ORF">Ctob_009160</name>
</gene>
<dbReference type="OrthoDB" id="415315at2759"/>
<comment type="similarity">
    <text evidence="2 9">Belongs to the mitochondrial carrier (TC 2.A.29) family.</text>
</comment>
<keyword evidence="3 9" id="KW-0813">Transport</keyword>
<dbReference type="AlphaFoldDB" id="A0A0M0JZ88"/>